<evidence type="ECO:0000256" key="16">
    <source>
        <dbReference type="ARBA" id="ARBA00034078"/>
    </source>
</evidence>
<evidence type="ECO:0000256" key="2">
    <source>
        <dbReference type="ARBA" id="ARBA00001966"/>
    </source>
</evidence>
<keyword evidence="11 17" id="KW-0274">FAD</keyword>
<proteinExistence type="inferred from homology"/>
<keyword evidence="14" id="KW-0411">Iron-sulfur</keyword>
<dbReference type="InterPro" id="IPR012744">
    <property type="entry name" value="Nitri_red_NirB"/>
</dbReference>
<keyword evidence="7" id="KW-0349">Heme</keyword>
<evidence type="ECO:0000256" key="10">
    <source>
        <dbReference type="ARBA" id="ARBA00022723"/>
    </source>
</evidence>
<comment type="cofactor">
    <cofactor evidence="2">
        <name>[4Fe-4S] cluster</name>
        <dbReference type="ChEBI" id="CHEBI:49883"/>
    </cofactor>
</comment>
<dbReference type="PROSITE" id="PS00365">
    <property type="entry name" value="NIR_SIR"/>
    <property type="match status" value="1"/>
</dbReference>
<dbReference type="PRINTS" id="PR00368">
    <property type="entry name" value="FADPNR"/>
</dbReference>
<evidence type="ECO:0000256" key="11">
    <source>
        <dbReference type="ARBA" id="ARBA00022827"/>
    </source>
</evidence>
<evidence type="ECO:0000256" key="13">
    <source>
        <dbReference type="ARBA" id="ARBA00023004"/>
    </source>
</evidence>
<gene>
    <name evidence="23" type="primary">nirB</name>
    <name evidence="23" type="ORF">GCM10023116_02560</name>
</gene>
<keyword evidence="12" id="KW-0560">Oxidoreductase</keyword>
<keyword evidence="10" id="KW-0479">Metal-binding</keyword>
<dbReference type="InterPro" id="IPR041854">
    <property type="entry name" value="BFD-like_2Fe2S-bd_dom_sf"/>
</dbReference>
<evidence type="ECO:0000256" key="17">
    <source>
        <dbReference type="PIRNR" id="PIRNR037149"/>
    </source>
</evidence>
<dbReference type="PIRSF" id="PIRSF037149">
    <property type="entry name" value="NirB"/>
    <property type="match status" value="1"/>
</dbReference>
<keyword evidence="8 17" id="KW-0285">Flavoprotein</keyword>
<evidence type="ECO:0000259" key="21">
    <source>
        <dbReference type="Pfam" id="PF07992"/>
    </source>
</evidence>
<feature type="domain" description="Nitrite/sulphite reductase 4Fe-4S" evidence="18">
    <location>
        <begin position="633"/>
        <end position="769"/>
    </location>
</feature>
<dbReference type="Gene3D" id="3.30.390.30">
    <property type="match status" value="1"/>
</dbReference>
<dbReference type="InterPro" id="IPR006067">
    <property type="entry name" value="NO2/SO3_Rdtase_4Fe4S_dom"/>
</dbReference>
<comment type="cofactor">
    <cofactor evidence="1">
        <name>siroheme</name>
        <dbReference type="ChEBI" id="CHEBI:60052"/>
    </cofactor>
</comment>
<feature type="domain" description="BFD-like [2Fe-2S]-binding" evidence="20">
    <location>
        <begin position="425"/>
        <end position="472"/>
    </location>
</feature>
<evidence type="ECO:0000256" key="6">
    <source>
        <dbReference type="ARBA" id="ARBA00022485"/>
    </source>
</evidence>
<organism evidence="23 24">
    <name type="scientific">Kistimonas scapharcae</name>
    <dbReference type="NCBI Taxonomy" id="1036133"/>
    <lineage>
        <taxon>Bacteria</taxon>
        <taxon>Pseudomonadati</taxon>
        <taxon>Pseudomonadota</taxon>
        <taxon>Gammaproteobacteria</taxon>
        <taxon>Oceanospirillales</taxon>
        <taxon>Endozoicomonadaceae</taxon>
        <taxon>Kistimonas</taxon>
    </lineage>
</organism>
<comment type="cofactor">
    <cofactor evidence="3 17">
        <name>FAD</name>
        <dbReference type="ChEBI" id="CHEBI:57692"/>
    </cofactor>
</comment>
<dbReference type="Pfam" id="PF03460">
    <property type="entry name" value="NIR_SIR_ferr"/>
    <property type="match status" value="1"/>
</dbReference>
<dbReference type="PRINTS" id="PR00411">
    <property type="entry name" value="PNDRDTASEI"/>
</dbReference>
<evidence type="ECO:0000256" key="9">
    <source>
        <dbReference type="ARBA" id="ARBA00022714"/>
    </source>
</evidence>
<keyword evidence="24" id="KW-1185">Reference proteome</keyword>
<evidence type="ECO:0000259" key="18">
    <source>
        <dbReference type="Pfam" id="PF01077"/>
    </source>
</evidence>
<evidence type="ECO:0000256" key="8">
    <source>
        <dbReference type="ARBA" id="ARBA00022630"/>
    </source>
</evidence>
<accession>A0ABP8UW55</accession>
<evidence type="ECO:0000259" key="20">
    <source>
        <dbReference type="Pfam" id="PF04324"/>
    </source>
</evidence>
<dbReference type="SUPFAM" id="SSF56014">
    <property type="entry name" value="Nitrite and sulphite reductase 4Fe-4S domain-like"/>
    <property type="match status" value="1"/>
</dbReference>
<dbReference type="RefSeq" id="WP_345193059.1">
    <property type="nucleotide sequence ID" value="NZ_BAABFL010000016.1"/>
</dbReference>
<evidence type="ECO:0000256" key="4">
    <source>
        <dbReference type="ARBA" id="ARBA00005096"/>
    </source>
</evidence>
<name>A0ABP8UW55_9GAMM</name>
<comment type="caution">
    <text evidence="23">The sequence shown here is derived from an EMBL/GenBank/DDBJ whole genome shotgun (WGS) entry which is preliminary data.</text>
</comment>
<dbReference type="Pfam" id="PF01077">
    <property type="entry name" value="NIR_SIR"/>
    <property type="match status" value="1"/>
</dbReference>
<evidence type="ECO:0000259" key="19">
    <source>
        <dbReference type="Pfam" id="PF03460"/>
    </source>
</evidence>
<dbReference type="Pfam" id="PF18267">
    <property type="entry name" value="Rubredoxin_C"/>
    <property type="match status" value="1"/>
</dbReference>
<dbReference type="PANTHER" id="PTHR43809">
    <property type="entry name" value="NITRITE REDUCTASE (NADH) LARGE SUBUNIT"/>
    <property type="match status" value="1"/>
</dbReference>
<dbReference type="PRINTS" id="PR00397">
    <property type="entry name" value="SIROHAEM"/>
</dbReference>
<dbReference type="InterPro" id="IPR005117">
    <property type="entry name" value="NiRdtase/SiRdtase_haem-b_fer"/>
</dbReference>
<feature type="domain" description="NADH-rubredoxin oxidoreductase C-terminal" evidence="22">
    <location>
        <begin position="321"/>
        <end position="388"/>
    </location>
</feature>
<dbReference type="EMBL" id="BAABFL010000016">
    <property type="protein sequence ID" value="GAA4647994.1"/>
    <property type="molecule type" value="Genomic_DNA"/>
</dbReference>
<comment type="similarity">
    <text evidence="5">Belongs to the nitrite and sulfite reductase 4Fe-4S domain family.</text>
</comment>
<evidence type="ECO:0000256" key="7">
    <source>
        <dbReference type="ARBA" id="ARBA00022617"/>
    </source>
</evidence>
<feature type="domain" description="Nitrite/Sulfite reductase ferredoxin-like" evidence="19">
    <location>
        <begin position="561"/>
        <end position="622"/>
    </location>
</feature>
<evidence type="ECO:0000313" key="23">
    <source>
        <dbReference type="EMBL" id="GAA4647994.1"/>
    </source>
</evidence>
<keyword evidence="15 17" id="KW-0534">Nitrate assimilation</keyword>
<evidence type="ECO:0000313" key="24">
    <source>
        <dbReference type="Proteomes" id="UP001500604"/>
    </source>
</evidence>
<dbReference type="NCBIfam" id="TIGR02374">
    <property type="entry name" value="nitri_red_nirB"/>
    <property type="match status" value="1"/>
</dbReference>
<dbReference type="SUPFAM" id="SSF55124">
    <property type="entry name" value="Nitrite/Sulfite reductase N-terminal domain-like"/>
    <property type="match status" value="1"/>
</dbReference>
<dbReference type="PANTHER" id="PTHR43809:SF1">
    <property type="entry name" value="NITRITE REDUCTASE (NADH) LARGE SUBUNIT"/>
    <property type="match status" value="1"/>
</dbReference>
<keyword evidence="9" id="KW-0001">2Fe-2S</keyword>
<dbReference type="Pfam" id="PF04324">
    <property type="entry name" value="Fer2_BFD"/>
    <property type="match status" value="1"/>
</dbReference>
<evidence type="ECO:0000259" key="22">
    <source>
        <dbReference type="Pfam" id="PF18267"/>
    </source>
</evidence>
<comment type="pathway">
    <text evidence="4">Nitrogen metabolism; nitrate reduction (assimilation).</text>
</comment>
<evidence type="ECO:0000256" key="15">
    <source>
        <dbReference type="ARBA" id="ARBA00023063"/>
    </source>
</evidence>
<keyword evidence="13" id="KW-0408">Iron</keyword>
<dbReference type="InterPro" id="IPR041575">
    <property type="entry name" value="Rubredoxin_C"/>
</dbReference>
<dbReference type="InterPro" id="IPR045854">
    <property type="entry name" value="NO2/SO3_Rdtase_4Fe4S_sf"/>
</dbReference>
<dbReference type="InterPro" id="IPR007419">
    <property type="entry name" value="BFD-like_2Fe2S-bd_dom"/>
</dbReference>
<dbReference type="Pfam" id="PF07992">
    <property type="entry name" value="Pyr_redox_2"/>
    <property type="match status" value="1"/>
</dbReference>
<evidence type="ECO:0000256" key="14">
    <source>
        <dbReference type="ARBA" id="ARBA00023014"/>
    </source>
</evidence>
<feature type="domain" description="FAD/NAD(P)-binding" evidence="21">
    <location>
        <begin position="7"/>
        <end position="305"/>
    </location>
</feature>
<dbReference type="CDD" id="cd19944">
    <property type="entry name" value="NirB_Fer2_BFD-like_2"/>
    <property type="match status" value="1"/>
</dbReference>
<dbReference type="InterPro" id="IPR006066">
    <property type="entry name" value="NO2/SO3_Rdtase_FeS/sirohaem_BS"/>
</dbReference>
<dbReference type="InterPro" id="IPR036136">
    <property type="entry name" value="Nit/Sulf_reduc_fer-like_dom_sf"/>
</dbReference>
<dbReference type="SUPFAM" id="SSF51905">
    <property type="entry name" value="FAD/NAD(P)-binding domain"/>
    <property type="match status" value="2"/>
</dbReference>
<dbReference type="NCBIfam" id="NF011565">
    <property type="entry name" value="PRK14989.1"/>
    <property type="match status" value="1"/>
</dbReference>
<protein>
    <submittedName>
        <fullName evidence="23">Nitrite reductase large subunit NirB</fullName>
    </submittedName>
</protein>
<dbReference type="InterPro" id="IPR017121">
    <property type="entry name" value="Nitrite_Rdtase_lsu"/>
</dbReference>
<dbReference type="Gene3D" id="1.10.10.1100">
    <property type="entry name" value="BFD-like [2Fe-2S]-binding domain"/>
    <property type="match status" value="1"/>
</dbReference>
<comment type="cofactor">
    <cofactor evidence="16">
        <name>[2Fe-2S] cluster</name>
        <dbReference type="ChEBI" id="CHEBI:190135"/>
    </cofactor>
</comment>
<evidence type="ECO:0000256" key="1">
    <source>
        <dbReference type="ARBA" id="ARBA00001929"/>
    </source>
</evidence>
<dbReference type="Gene3D" id="3.50.50.60">
    <property type="entry name" value="FAD/NAD(P)-binding domain"/>
    <property type="match status" value="2"/>
</dbReference>
<dbReference type="Proteomes" id="UP001500604">
    <property type="component" value="Unassembled WGS sequence"/>
</dbReference>
<dbReference type="InterPro" id="IPR023753">
    <property type="entry name" value="FAD/NAD-binding_dom"/>
</dbReference>
<dbReference type="Gene3D" id="3.30.413.10">
    <property type="entry name" value="Sulfite Reductase Hemoprotein, domain 1"/>
    <property type="match status" value="1"/>
</dbReference>
<dbReference type="InterPro" id="IPR052034">
    <property type="entry name" value="NasD-like"/>
</dbReference>
<dbReference type="InterPro" id="IPR036188">
    <property type="entry name" value="FAD/NAD-bd_sf"/>
</dbReference>
<evidence type="ECO:0000256" key="12">
    <source>
        <dbReference type="ARBA" id="ARBA00023002"/>
    </source>
</evidence>
<sequence>MQHKETLVVVGNGMVGHRFIEKLVDAGGLGQYDVIVFGEEPRSAYDRVHLSEFFSGKTADDLSMVASGFYDQSGIELVLDDRVTSIIRSTQEVVSVSGRRVAYDKLVLATGSYPFVPPVPGHDRDNCFVYRTIEDLEAIRESARSSKVGTVVGGGLLGLEAAKALKDLGLETHVVEFAPRLMAVQVDEGGGAMLRRKIEQLGVFIHTSKNTQQIVDGEDCFHQMQFADGEVLDTDIVLFSAGIRPRDELARSCDLTLGERGGIVIDNQCRTSDQAIYAIGECALWDNRIFGLVAPGYQMAQVAVDDLLGSEGSEFTGADMSTKLKLMGVDVASIGDAHGRTPGALSYQYVDEEREVYKRLVVSKSRKKLLGAVLIGDADDYGSLLQMMLNDIRLPAKPAQLILPASDGAAPAGLGITALPETAQICSCFNVSKGTLCSAVAEGCQDIASLKSATNAGTGCGGCSALVKQVLDSELEKMGVEVKKDICEHFPYSRQELYHLVRVGEIKSFQAMLEKHGTGHGCDICKPTIGSILASCWNDYVLKKDHAHLQDTNDYYLGNLQKDGTYSVVPRVPGGEITPEKLIVIGEVARDFNLYTKVTGGQRIDLFGARVHELPSIWKRLVDAGFETGHAYGKAMRTVKSCVGSTWCRYGVLDSVGMAIRIETRYRGIRSPHKIKLAVSGCTRECAEAQSKDFGVIATEKGWNLYVCGNGGMKPRHADLFATELDDEALIRTIDRTMMFYIRTADRLQRTSVWLESLDGGLDYLKEVILEDSLGIGEQLDADMARLVGTYECEWKKTIEDPEQLKRFRHFINSDATDDNVVFVSERQQIRPALESEKSLIATSA</sequence>
<dbReference type="InterPro" id="IPR016156">
    <property type="entry name" value="FAD/NAD-linked_Rdtase_dimer_sf"/>
</dbReference>
<evidence type="ECO:0000256" key="5">
    <source>
        <dbReference type="ARBA" id="ARBA00010429"/>
    </source>
</evidence>
<evidence type="ECO:0000256" key="3">
    <source>
        <dbReference type="ARBA" id="ARBA00001974"/>
    </source>
</evidence>
<reference evidence="24" key="1">
    <citation type="journal article" date="2019" name="Int. J. Syst. Evol. Microbiol.">
        <title>The Global Catalogue of Microorganisms (GCM) 10K type strain sequencing project: providing services to taxonomists for standard genome sequencing and annotation.</title>
        <authorList>
            <consortium name="The Broad Institute Genomics Platform"/>
            <consortium name="The Broad Institute Genome Sequencing Center for Infectious Disease"/>
            <person name="Wu L."/>
            <person name="Ma J."/>
        </authorList>
    </citation>
    <scope>NUCLEOTIDE SEQUENCE [LARGE SCALE GENOMIC DNA]</scope>
    <source>
        <strain evidence="24">JCM 17805</strain>
    </source>
</reference>
<keyword evidence="6" id="KW-0004">4Fe-4S</keyword>